<evidence type="ECO:0000313" key="2">
    <source>
        <dbReference type="EMBL" id="SUB61026.1"/>
    </source>
</evidence>
<dbReference type="Pfam" id="PF06056">
    <property type="entry name" value="Terminase_5"/>
    <property type="match status" value="1"/>
</dbReference>
<accession>A0A379CH07</accession>
<reference evidence="2 3" key="1">
    <citation type="submission" date="2018-06" db="EMBL/GenBank/DDBJ databases">
        <authorList>
            <consortium name="Pathogen Informatics"/>
            <person name="Doyle S."/>
        </authorList>
    </citation>
    <scope>NUCLEOTIDE SEQUENCE [LARGE SCALE GENOMIC DNA]</scope>
    <source>
        <strain evidence="2 3">NCTC11460</strain>
    </source>
</reference>
<proteinExistence type="predicted"/>
<organism evidence="2 3">
    <name type="scientific">Peptostreptococcus anaerobius</name>
    <dbReference type="NCBI Taxonomy" id="1261"/>
    <lineage>
        <taxon>Bacteria</taxon>
        <taxon>Bacillati</taxon>
        <taxon>Bacillota</taxon>
        <taxon>Clostridia</taxon>
        <taxon>Peptostreptococcales</taxon>
        <taxon>Peptostreptococcaceae</taxon>
        <taxon>Peptostreptococcus</taxon>
    </lineage>
</organism>
<sequence>MKDVKELAKQDYLNGVKQKDISKKYNLSINTLQSWIKRYRWKEEKDGAKTKKKIKRNINAPPKKNGALNTRKNSTLISDKKPPIATTHGAYEKIMYSTMAEDEIELISDSLRDNELEELYREKDILTVRELRYAKLIKQLRENETGLITVSAEKRKIETKHRGATPVDDYTEDTVETVGKTTYVFELIHKYEGELTRIQKQRAKVITDIAKIKNDREMIDIARQRLELEKLKVQTSETTEDRLEKLIDGIRGIMVDEE</sequence>
<evidence type="ECO:0000259" key="1">
    <source>
        <dbReference type="Pfam" id="PF06056"/>
    </source>
</evidence>
<protein>
    <submittedName>
        <fullName evidence="2">Uncharacterized conserved protein</fullName>
    </submittedName>
</protein>
<dbReference type="Proteomes" id="UP000255101">
    <property type="component" value="Unassembled WGS sequence"/>
</dbReference>
<dbReference type="RefSeq" id="WP_019595301.1">
    <property type="nucleotide sequence ID" value="NZ_FOVA01000002.1"/>
</dbReference>
<dbReference type="Gene3D" id="1.10.10.60">
    <property type="entry name" value="Homeodomain-like"/>
    <property type="match status" value="1"/>
</dbReference>
<dbReference type="AlphaFoldDB" id="A0A379CH07"/>
<dbReference type="SUPFAM" id="SSF46689">
    <property type="entry name" value="Homeodomain-like"/>
    <property type="match status" value="1"/>
</dbReference>
<dbReference type="InterPro" id="IPR009057">
    <property type="entry name" value="Homeodomain-like_sf"/>
</dbReference>
<evidence type="ECO:0000313" key="3">
    <source>
        <dbReference type="Proteomes" id="UP000255101"/>
    </source>
</evidence>
<dbReference type="InterPro" id="IPR010332">
    <property type="entry name" value="ATPase_terminase-su_N"/>
</dbReference>
<feature type="domain" description="Terminase ATPase subunit N-terminal" evidence="1">
    <location>
        <begin position="3"/>
        <end position="44"/>
    </location>
</feature>
<gene>
    <name evidence="2" type="ORF">NCTC11460_00943</name>
</gene>
<dbReference type="EMBL" id="UGTB01000004">
    <property type="protein sequence ID" value="SUB61026.1"/>
    <property type="molecule type" value="Genomic_DNA"/>
</dbReference>
<name>A0A379CH07_9FIRM</name>